<protein>
    <submittedName>
        <fullName evidence="1">Uncharacterized protein</fullName>
    </submittedName>
</protein>
<organism evidence="1">
    <name type="scientific">Schistosoma japonicum</name>
    <name type="common">Blood fluke</name>
    <dbReference type="NCBI Taxonomy" id="6182"/>
    <lineage>
        <taxon>Eukaryota</taxon>
        <taxon>Metazoa</taxon>
        <taxon>Spiralia</taxon>
        <taxon>Lophotrochozoa</taxon>
        <taxon>Platyhelminthes</taxon>
        <taxon>Trematoda</taxon>
        <taxon>Digenea</taxon>
        <taxon>Strigeidida</taxon>
        <taxon>Schistosomatoidea</taxon>
        <taxon>Schistosomatidae</taxon>
        <taxon>Schistosoma</taxon>
    </lineage>
</organism>
<sequence length="31" mass="3717">MSMVLHRHQELSCSKILTKIVLIILEKHWKT</sequence>
<name>Q5C0B6_SCHJA</name>
<accession>Q5C0B6</accession>
<reference evidence="1" key="1">
    <citation type="submission" date="2005-03" db="EMBL/GenBank/DDBJ databases">
        <authorList>
            <person name="Han Z."/>
        </authorList>
    </citation>
    <scope>NUCLEOTIDE SEQUENCE</scope>
</reference>
<proteinExistence type="evidence at transcript level"/>
<reference evidence="1" key="2">
    <citation type="journal article" date="2006" name="PLoS Pathog.">
        <title>New perspectives on host-parasite interplay by comparative transcriptomic and proteomic analyses of Schistosoma japonicum.</title>
        <authorList>
            <person name="Liu F."/>
            <person name="Lu J."/>
            <person name="Hu W."/>
            <person name="Wang S.Y."/>
            <person name="Cui S.J."/>
            <person name="Chi M."/>
            <person name="Yan Q."/>
            <person name="Wang X.R."/>
            <person name="Song H.D."/>
            <person name="Xu X.N."/>
            <person name="Wang J.J."/>
            <person name="Zhang X.L."/>
            <person name="Zhang X."/>
            <person name="Wang Z.Q."/>
            <person name="Xue C.L."/>
            <person name="Brindley P.J."/>
            <person name="McManus D.P."/>
            <person name="Yang P.Y."/>
            <person name="Feng Z."/>
            <person name="Chen Z."/>
            <person name="Han Z.G."/>
        </authorList>
    </citation>
    <scope>NUCLEOTIDE SEQUENCE</scope>
</reference>
<dbReference type="EMBL" id="AY811020">
    <property type="protein sequence ID" value="AAX26909.1"/>
    <property type="molecule type" value="mRNA"/>
</dbReference>
<dbReference type="AlphaFoldDB" id="Q5C0B6"/>
<evidence type="ECO:0000313" key="1">
    <source>
        <dbReference type="EMBL" id="AAX26909.1"/>
    </source>
</evidence>